<keyword evidence="1" id="KW-1133">Transmembrane helix</keyword>
<feature type="transmembrane region" description="Helical" evidence="1">
    <location>
        <begin position="36"/>
        <end position="56"/>
    </location>
</feature>
<dbReference type="KEGG" id="woc:BA177_16000"/>
<name>A0A193LJ54_9GAMM</name>
<organism evidence="2 3">
    <name type="scientific">Woeseia oceani</name>
    <dbReference type="NCBI Taxonomy" id="1548547"/>
    <lineage>
        <taxon>Bacteria</taxon>
        <taxon>Pseudomonadati</taxon>
        <taxon>Pseudomonadota</taxon>
        <taxon>Gammaproteobacteria</taxon>
        <taxon>Woeseiales</taxon>
        <taxon>Woeseiaceae</taxon>
        <taxon>Woeseia</taxon>
    </lineage>
</organism>
<gene>
    <name evidence="2" type="ORF">BA177_16000</name>
</gene>
<keyword evidence="1" id="KW-0472">Membrane</keyword>
<dbReference type="AlphaFoldDB" id="A0A193LJ54"/>
<evidence type="ECO:0000313" key="2">
    <source>
        <dbReference type="EMBL" id="ANO52486.1"/>
    </source>
</evidence>
<dbReference type="Proteomes" id="UP000092695">
    <property type="component" value="Chromosome"/>
</dbReference>
<protein>
    <submittedName>
        <fullName evidence="2">Uncharacterized protein</fullName>
    </submittedName>
</protein>
<reference evidence="2 3" key="1">
    <citation type="submission" date="2016-06" db="EMBL/GenBank/DDBJ databases">
        <title>Complete genome sequence of a deep-branching marine Gamma Proteobacterium Woeseia oceani type strain XK5.</title>
        <authorList>
            <person name="Mu D."/>
            <person name="Du Z."/>
        </authorList>
    </citation>
    <scope>NUCLEOTIDE SEQUENCE [LARGE SCALE GENOMIC DNA]</scope>
    <source>
        <strain evidence="2 3">XK5</strain>
    </source>
</reference>
<feature type="transmembrane region" description="Helical" evidence="1">
    <location>
        <begin position="12"/>
        <end position="30"/>
    </location>
</feature>
<dbReference type="EMBL" id="CP016268">
    <property type="protein sequence ID" value="ANO52486.1"/>
    <property type="molecule type" value="Genomic_DNA"/>
</dbReference>
<keyword evidence="1" id="KW-0812">Transmembrane</keyword>
<dbReference type="RefSeq" id="WP_068617849.1">
    <property type="nucleotide sequence ID" value="NZ_CP016268.1"/>
</dbReference>
<proteinExistence type="predicted"/>
<evidence type="ECO:0000313" key="3">
    <source>
        <dbReference type="Proteomes" id="UP000092695"/>
    </source>
</evidence>
<evidence type="ECO:0000256" key="1">
    <source>
        <dbReference type="SAM" id="Phobius"/>
    </source>
</evidence>
<keyword evidence="3" id="KW-1185">Reference proteome</keyword>
<accession>A0A193LJ54</accession>
<sequence>MWLPSSLYESLPWAYVLIGVLFIGGVYYIGDHHYGMLVYLALGIVCIAGGIGVARWRANIRRATRAAANQTNATD</sequence>